<dbReference type="EC" id="2.7.1.107" evidence="1"/>
<dbReference type="AlphaFoldDB" id="A0A6J8DY82"/>
<name>A0A6J8DY82_MYTCO</name>
<proteinExistence type="predicted"/>
<dbReference type="EMBL" id="CACVKT020008149">
    <property type="protein sequence ID" value="CAC5413524.1"/>
    <property type="molecule type" value="Genomic_DNA"/>
</dbReference>
<keyword evidence="1" id="KW-0808">Transferase</keyword>
<dbReference type="Proteomes" id="UP000507470">
    <property type="component" value="Unassembled WGS sequence"/>
</dbReference>
<sequence>MSVCQDLGACGALLYLKMSVCQNFGACGALLYLKMSDCQDLGACGTLLFPRMSDCQDLGACGALLFPRMSDCQDLGACGALLFLNMSDSRSRCLWCIIVSHDECLTNKPMSEINMTGKKNKHACGGSSLFEIIRDAIVTSHECATETTIWN</sequence>
<reference evidence="1 2" key="1">
    <citation type="submission" date="2020-06" db="EMBL/GenBank/DDBJ databases">
        <authorList>
            <person name="Li R."/>
            <person name="Bekaert M."/>
        </authorList>
    </citation>
    <scope>NUCLEOTIDE SEQUENCE [LARGE SCALE GENOMIC DNA]</scope>
    <source>
        <strain evidence="2">wild</strain>
    </source>
</reference>
<keyword evidence="2" id="KW-1185">Reference proteome</keyword>
<protein>
    <submittedName>
        <fullName evidence="1">DgkA</fullName>
        <ecNumber evidence="1">2.7.1.107</ecNumber>
    </submittedName>
</protein>
<dbReference type="GO" id="GO:0004143">
    <property type="term" value="F:ATP-dependent diacylglycerol kinase activity"/>
    <property type="evidence" value="ECO:0007669"/>
    <property type="project" value="UniProtKB-EC"/>
</dbReference>
<accession>A0A6J8DY82</accession>
<evidence type="ECO:0000313" key="1">
    <source>
        <dbReference type="EMBL" id="CAC5413524.1"/>
    </source>
</evidence>
<organism evidence="1 2">
    <name type="scientific">Mytilus coruscus</name>
    <name type="common">Sea mussel</name>
    <dbReference type="NCBI Taxonomy" id="42192"/>
    <lineage>
        <taxon>Eukaryota</taxon>
        <taxon>Metazoa</taxon>
        <taxon>Spiralia</taxon>
        <taxon>Lophotrochozoa</taxon>
        <taxon>Mollusca</taxon>
        <taxon>Bivalvia</taxon>
        <taxon>Autobranchia</taxon>
        <taxon>Pteriomorphia</taxon>
        <taxon>Mytilida</taxon>
        <taxon>Mytiloidea</taxon>
        <taxon>Mytilidae</taxon>
        <taxon>Mytilinae</taxon>
        <taxon>Mytilus</taxon>
    </lineage>
</organism>
<evidence type="ECO:0000313" key="2">
    <source>
        <dbReference type="Proteomes" id="UP000507470"/>
    </source>
</evidence>
<gene>
    <name evidence="1" type="ORF">MCOR_46409</name>
</gene>